<organism evidence="1 2">
    <name type="scientific">Rhizophagus irregularis</name>
    <dbReference type="NCBI Taxonomy" id="588596"/>
    <lineage>
        <taxon>Eukaryota</taxon>
        <taxon>Fungi</taxon>
        <taxon>Fungi incertae sedis</taxon>
        <taxon>Mucoromycota</taxon>
        <taxon>Glomeromycotina</taxon>
        <taxon>Glomeromycetes</taxon>
        <taxon>Glomerales</taxon>
        <taxon>Glomeraceae</taxon>
        <taxon>Rhizophagus</taxon>
    </lineage>
</organism>
<feature type="non-terminal residue" evidence="1">
    <location>
        <position position="1"/>
    </location>
</feature>
<sequence>AQYQKLLLRNHVKAFDNYNEFGINPVEINIKKCINMSHMHDNVTQSTIKNCWLKADILFKDNESEINMDFCAEIQVLLTHTNELKEVQDLIDKLNLENPSM</sequence>
<dbReference type="EMBL" id="LLXJ01013448">
    <property type="protein sequence ID" value="PKB91863.1"/>
    <property type="molecule type" value="Genomic_DNA"/>
</dbReference>
<name>A0A2N0NBB8_9GLOM</name>
<dbReference type="VEuPathDB" id="FungiDB:RhiirFUN_022586"/>
<dbReference type="AlphaFoldDB" id="A0A2N0NBB8"/>
<comment type="caution">
    <text evidence="1">The sequence shown here is derived from an EMBL/GenBank/DDBJ whole genome shotgun (WGS) entry which is preliminary data.</text>
</comment>
<proteinExistence type="predicted"/>
<dbReference type="Proteomes" id="UP000232722">
    <property type="component" value="Unassembled WGS sequence"/>
</dbReference>
<evidence type="ECO:0000313" key="1">
    <source>
        <dbReference type="EMBL" id="PKB91863.1"/>
    </source>
</evidence>
<reference evidence="1 2" key="2">
    <citation type="submission" date="2017-09" db="EMBL/GenBank/DDBJ databases">
        <title>Extensive intraspecific genome diversity in a model arbuscular mycorrhizal fungus.</title>
        <authorList>
            <person name="Chen E.C."/>
            <person name="Morin E."/>
            <person name="Beaudet D."/>
            <person name="Noel J."/>
            <person name="Ndikumana S."/>
            <person name="Charron P."/>
            <person name="St-Onge C."/>
            <person name="Giorgi J."/>
            <person name="Grigoriev I.V."/>
            <person name="Roux C."/>
            <person name="Martin F.M."/>
            <person name="Corradi N."/>
        </authorList>
    </citation>
    <scope>NUCLEOTIDE SEQUENCE [LARGE SCALE GENOMIC DNA]</scope>
    <source>
        <strain evidence="1 2">A5</strain>
    </source>
</reference>
<gene>
    <name evidence="1" type="ORF">RhiirA5_447203</name>
</gene>
<dbReference type="VEuPathDB" id="FungiDB:FUN_017262"/>
<accession>A0A2N0NBB8</accession>
<protein>
    <submittedName>
        <fullName evidence="1">Uncharacterized protein</fullName>
    </submittedName>
</protein>
<evidence type="ECO:0000313" key="2">
    <source>
        <dbReference type="Proteomes" id="UP000232722"/>
    </source>
</evidence>
<reference evidence="1 2" key="1">
    <citation type="submission" date="2016-04" db="EMBL/GenBank/DDBJ databases">
        <title>Genome analyses suggest a sexual origin of heterokaryosis in a supposedly ancient asexual fungus.</title>
        <authorList>
            <person name="Ropars J."/>
            <person name="Sedzielewska K."/>
            <person name="Noel J."/>
            <person name="Charron P."/>
            <person name="Farinelli L."/>
            <person name="Marton T."/>
            <person name="Kruger M."/>
            <person name="Pelin A."/>
            <person name="Brachmann A."/>
            <person name="Corradi N."/>
        </authorList>
    </citation>
    <scope>NUCLEOTIDE SEQUENCE [LARGE SCALE GENOMIC DNA]</scope>
    <source>
        <strain evidence="1 2">A5</strain>
    </source>
</reference>